<feature type="region of interest" description="Disordered" evidence="1">
    <location>
        <begin position="1"/>
        <end position="20"/>
    </location>
</feature>
<evidence type="ECO:0000313" key="2">
    <source>
        <dbReference type="EMBL" id="CUI14530.1"/>
    </source>
</evidence>
<proteinExistence type="predicted"/>
<sequence length="114" mass="13006">MQNERRNLTQQQTSPTPGCMKNHLERTAAEIDRLAVVTQAPVPTVRNLRLRNIFLKCWTFVGGGSASSRGRGKGQSRRCCWRTQFVDLMFVFFGFFWSEHGEIIGSARSCPKVR</sequence>
<accession>A0A0S4KG06</accession>
<dbReference type="AlphaFoldDB" id="A0A0S4KG06"/>
<gene>
    <name evidence="2" type="ORF">BSAL_07395</name>
</gene>
<name>A0A0S4KG06_BODSA</name>
<dbReference type="VEuPathDB" id="TriTrypDB:BSAL_07395"/>
<keyword evidence="3" id="KW-1185">Reference proteome</keyword>
<dbReference type="Proteomes" id="UP000051952">
    <property type="component" value="Unassembled WGS sequence"/>
</dbReference>
<reference evidence="3" key="1">
    <citation type="submission" date="2015-09" db="EMBL/GenBank/DDBJ databases">
        <authorList>
            <consortium name="Pathogen Informatics"/>
        </authorList>
    </citation>
    <scope>NUCLEOTIDE SEQUENCE [LARGE SCALE GENOMIC DNA]</scope>
    <source>
        <strain evidence="3">Lake Konstanz</strain>
    </source>
</reference>
<evidence type="ECO:0000313" key="3">
    <source>
        <dbReference type="Proteomes" id="UP000051952"/>
    </source>
</evidence>
<dbReference type="EMBL" id="CYKH01001404">
    <property type="protein sequence ID" value="CUI14530.1"/>
    <property type="molecule type" value="Genomic_DNA"/>
</dbReference>
<evidence type="ECO:0000256" key="1">
    <source>
        <dbReference type="SAM" id="MobiDB-lite"/>
    </source>
</evidence>
<organism evidence="2 3">
    <name type="scientific">Bodo saltans</name>
    <name type="common">Flagellated protozoan</name>
    <dbReference type="NCBI Taxonomy" id="75058"/>
    <lineage>
        <taxon>Eukaryota</taxon>
        <taxon>Discoba</taxon>
        <taxon>Euglenozoa</taxon>
        <taxon>Kinetoplastea</taxon>
        <taxon>Metakinetoplastina</taxon>
        <taxon>Eubodonida</taxon>
        <taxon>Bodonidae</taxon>
        <taxon>Bodo</taxon>
    </lineage>
</organism>
<protein>
    <submittedName>
        <fullName evidence="2">Uncharacterized protein</fullName>
    </submittedName>
</protein>